<feature type="domain" description="Secretion system C-terminal sorting" evidence="2">
    <location>
        <begin position="1161"/>
        <end position="1236"/>
    </location>
</feature>
<keyword evidence="4" id="KW-1185">Reference proteome</keyword>
<proteinExistence type="predicted"/>
<dbReference type="InterPro" id="IPR026444">
    <property type="entry name" value="Secre_tail"/>
</dbReference>
<dbReference type="EMBL" id="JAAVJR010000009">
    <property type="protein sequence ID" value="NJW53892.1"/>
    <property type="molecule type" value="Genomic_DNA"/>
</dbReference>
<evidence type="ECO:0000313" key="3">
    <source>
        <dbReference type="EMBL" id="NJW53892.1"/>
    </source>
</evidence>
<reference evidence="3 4" key="1">
    <citation type="submission" date="2020-03" db="EMBL/GenBank/DDBJ databases">
        <title>Salinimicrobium sp. nov, isolated from SCS.</title>
        <authorList>
            <person name="Cao W.R."/>
        </authorList>
    </citation>
    <scope>NUCLEOTIDE SEQUENCE [LARGE SCALE GENOMIC DNA]</scope>
    <source>
        <strain evidence="4">J15B91</strain>
    </source>
</reference>
<evidence type="ECO:0000313" key="4">
    <source>
        <dbReference type="Proteomes" id="UP000703674"/>
    </source>
</evidence>
<evidence type="ECO:0000259" key="2">
    <source>
        <dbReference type="Pfam" id="PF18962"/>
    </source>
</evidence>
<sequence>MGATLEIDECFTCEIGDPGTPLPLVLTIYNKTGSFRPTFAFFGTLEVTDAEGDVTTSQISGCDDQEGIQPMSAAELTFQDILYVCGSTYKLTNVFLAWTDASKPEDNKGNYDPTHPNSCPILTTKPNSKGVLNITPKCGTDDEIIIDTPINVIIDEPFIICEGETVTLTANATGGDGAYSYEWSPGGATGPSIEVSPTETTDYTVTVSAPSIFNPNIRCHDSYTATVTVNPPNDAGDDGELTVCSDDVTVYNLFDELTGLPQTEGSWTDPAGDPFDGSFNASEDGEGTYTYTVDADGADGPCAADSAEVEVTISPANNAGIDGELTVCSDDVTDYSLFDELTGNPQTGGSWTDPAGDPFDGTFNASEDGEGTYTYTVDADGADGPCAADSAEVEVTISPANNAGIDGELTVCSDDVTDYSLFDELTGNPQTGGSWTDPAGDPFDGTFNASEDGEGTYTYTVDADGAEGPCLADSADVEVSINTANYAGVDGDLAVCSNDTSDYNLFSELTGSPQTGGTWTAPGGGEFDGSFNASSDSEGTYTYTVDSDGEGPCLADSADVEVTINTANYAGVDGDLAVCSNDTSDYNLFSELTGSPQTGGSWRAPGGGEFDGSFNASSDAEGTYTYTVDADGADGPCAADSAEVEVTISPSNNAGIDGELTVCSDDVTDYSLFDELTGNPQTGGSWTDPAGDPFDGTFNASEDGEGTYTYTVDADGAEGPCLADSADVEVSINTANYAGVDGDLAVCSNDTSDYNLFSELTGSPQTGGTWTAPGGGEFDGSFNASSDSEGTYTYTVDSDDEGPCLADSADVEVTINTANYAGVDGDLAVCSNDTSDYNLFSELTGSPQTGGKWTAPGGREFDGSFNASSDAEGTYTYTVDSDGEGPCLADSADVEVSINTANYAGVDGDLAVCSNDTSDYNLFSELTGSPQTGGSWTAPGGGEFDGSFNASSDAEGTYTYTVDSDGEGPCLADSANVVVTVENCIVDQGCTPGYWKNHLDAWAAAGVDPMADFFVFFDITNKRGLDAYDPNGGNFTLLDAISSEVKTSDNNGWFAELARHAVAAYLNAAHPGVGYAMSPSAIKELTADTFNYNYGNGKKGTTAANNEAKRVATILKGYNELYCPLGNEIQLASASVISTDSISEPVEVQLVEAIVENDVALYPNPFRDVIHVKYDINYTSDVVIEIFNLSGNLLRTISDRGVSSGSVTSINVDFSIGTNQMYIVRVSTDRETFVKQTVSSKR</sequence>
<dbReference type="Pfam" id="PF18962">
    <property type="entry name" value="Por_Secre_tail"/>
    <property type="match status" value="1"/>
</dbReference>
<dbReference type="InterPro" id="IPR035986">
    <property type="entry name" value="PKD_dom_sf"/>
</dbReference>
<dbReference type="Proteomes" id="UP000703674">
    <property type="component" value="Unassembled WGS sequence"/>
</dbReference>
<dbReference type="RefSeq" id="WP_168138997.1">
    <property type="nucleotide sequence ID" value="NZ_JAAVJR010000009.1"/>
</dbReference>
<evidence type="ECO:0000256" key="1">
    <source>
        <dbReference type="ARBA" id="ARBA00022729"/>
    </source>
</evidence>
<name>A0ABX1D047_9FLAO</name>
<dbReference type="NCBIfam" id="TIGR04183">
    <property type="entry name" value="Por_Secre_tail"/>
    <property type="match status" value="1"/>
</dbReference>
<comment type="caution">
    <text evidence="3">The sequence shown here is derived from an EMBL/GenBank/DDBJ whole genome shotgun (WGS) entry which is preliminary data.</text>
</comment>
<gene>
    <name evidence="3" type="ORF">HC175_13290</name>
</gene>
<keyword evidence="1" id="KW-0732">Signal</keyword>
<organism evidence="3 4">
    <name type="scientific">Salinimicrobium oceani</name>
    <dbReference type="NCBI Taxonomy" id="2722702"/>
    <lineage>
        <taxon>Bacteria</taxon>
        <taxon>Pseudomonadati</taxon>
        <taxon>Bacteroidota</taxon>
        <taxon>Flavobacteriia</taxon>
        <taxon>Flavobacteriales</taxon>
        <taxon>Flavobacteriaceae</taxon>
        <taxon>Salinimicrobium</taxon>
    </lineage>
</organism>
<dbReference type="SUPFAM" id="SSF49299">
    <property type="entry name" value="PKD domain"/>
    <property type="match status" value="1"/>
</dbReference>
<accession>A0ABX1D047</accession>
<protein>
    <submittedName>
        <fullName evidence="3">T9SS type A sorting domain-containing protein</fullName>
    </submittedName>
</protein>